<evidence type="ECO:0000313" key="6">
    <source>
        <dbReference type="EMBL" id="SMO38515.1"/>
    </source>
</evidence>
<accession>A0A521AUQ1</accession>
<evidence type="ECO:0000259" key="5">
    <source>
        <dbReference type="PROSITE" id="PS51462"/>
    </source>
</evidence>
<dbReference type="GO" id="GO:0046872">
    <property type="term" value="F:metal ion binding"/>
    <property type="evidence" value="ECO:0007669"/>
    <property type="project" value="UniProtKB-KW"/>
</dbReference>
<dbReference type="PROSITE" id="PS51462">
    <property type="entry name" value="NUDIX"/>
    <property type="match status" value="1"/>
</dbReference>
<comment type="cofactor">
    <cofactor evidence="1">
        <name>Mg(2+)</name>
        <dbReference type="ChEBI" id="CHEBI:18420"/>
    </cofactor>
</comment>
<proteinExistence type="predicted"/>
<dbReference type="SUPFAM" id="SSF55811">
    <property type="entry name" value="Nudix"/>
    <property type="match status" value="1"/>
</dbReference>
<evidence type="ECO:0000313" key="7">
    <source>
        <dbReference type="Proteomes" id="UP000319014"/>
    </source>
</evidence>
<dbReference type="EMBL" id="FXTK01000001">
    <property type="protein sequence ID" value="SMO38515.1"/>
    <property type="molecule type" value="Genomic_DNA"/>
</dbReference>
<dbReference type="InterPro" id="IPR047198">
    <property type="entry name" value="DDP-like_NUDIX"/>
</dbReference>
<evidence type="ECO:0000256" key="2">
    <source>
        <dbReference type="ARBA" id="ARBA00022723"/>
    </source>
</evidence>
<dbReference type="PANTHER" id="PTHR12629:SF0">
    <property type="entry name" value="DIPHOSPHOINOSITOL-POLYPHOSPHATE DIPHOSPHATASE"/>
    <property type="match status" value="1"/>
</dbReference>
<evidence type="ECO:0000256" key="4">
    <source>
        <dbReference type="ARBA" id="ARBA00022842"/>
    </source>
</evidence>
<dbReference type="Proteomes" id="UP000319014">
    <property type="component" value="Unassembled WGS sequence"/>
</dbReference>
<dbReference type="RefSeq" id="WP_342778577.1">
    <property type="nucleotide sequence ID" value="NZ_FXTK01000001.1"/>
</dbReference>
<name>A0A521AUQ1_9RHOB</name>
<keyword evidence="2" id="KW-0479">Metal-binding</keyword>
<dbReference type="InterPro" id="IPR000086">
    <property type="entry name" value="NUDIX_hydrolase_dom"/>
</dbReference>
<dbReference type="InterPro" id="IPR015797">
    <property type="entry name" value="NUDIX_hydrolase-like_dom_sf"/>
</dbReference>
<evidence type="ECO:0000256" key="1">
    <source>
        <dbReference type="ARBA" id="ARBA00001946"/>
    </source>
</evidence>
<dbReference type="CDD" id="cd04666">
    <property type="entry name" value="NUDIX_DIPP2_like_Nudt4"/>
    <property type="match status" value="1"/>
</dbReference>
<reference evidence="6 7" key="1">
    <citation type="submission" date="2017-05" db="EMBL/GenBank/DDBJ databases">
        <authorList>
            <person name="Varghese N."/>
            <person name="Submissions S."/>
        </authorList>
    </citation>
    <scope>NUCLEOTIDE SEQUENCE [LARGE SCALE GENOMIC DNA]</scope>
    <source>
        <strain evidence="6 7">DSM 100094</strain>
    </source>
</reference>
<keyword evidence="4" id="KW-0460">Magnesium</keyword>
<organism evidence="6 7">
    <name type="scientific">Paracoccus laeviglucosivorans</name>
    <dbReference type="NCBI Taxonomy" id="1197861"/>
    <lineage>
        <taxon>Bacteria</taxon>
        <taxon>Pseudomonadati</taxon>
        <taxon>Pseudomonadota</taxon>
        <taxon>Alphaproteobacteria</taxon>
        <taxon>Rhodobacterales</taxon>
        <taxon>Paracoccaceae</taxon>
        <taxon>Paracoccus</taxon>
    </lineage>
</organism>
<dbReference type="AlphaFoldDB" id="A0A521AUQ1"/>
<dbReference type="PANTHER" id="PTHR12629">
    <property type="entry name" value="DIPHOSPHOINOSITOL POLYPHOSPHATE PHOSPHOHYDROLASE"/>
    <property type="match status" value="1"/>
</dbReference>
<feature type="domain" description="Nudix hydrolase" evidence="5">
    <location>
        <begin position="1"/>
        <end position="127"/>
    </location>
</feature>
<dbReference type="Pfam" id="PF00293">
    <property type="entry name" value="NUDIX"/>
    <property type="match status" value="1"/>
</dbReference>
<gene>
    <name evidence="6" type="ORF">SAMN06265221_101383</name>
</gene>
<evidence type="ECO:0000256" key="3">
    <source>
        <dbReference type="ARBA" id="ARBA00022801"/>
    </source>
</evidence>
<dbReference type="GO" id="GO:0016462">
    <property type="term" value="F:pyrophosphatase activity"/>
    <property type="evidence" value="ECO:0007669"/>
    <property type="project" value="InterPro"/>
</dbReference>
<keyword evidence="3" id="KW-0378">Hydrolase</keyword>
<sequence>MQVAALCRDESGKVLLITSRGTGRWIVPKGWPMPGRSLAEAAKQEAWEEAGVCGRVEEGHIGTYTYDKVQDAGYSIPIEVRVYPLAVKKLAMEFPESEQRERKWFMPDKAAELVDEAGLKKLLRSLAVPDGSPV</sequence>
<keyword evidence="7" id="KW-1185">Reference proteome</keyword>
<dbReference type="GO" id="GO:0005737">
    <property type="term" value="C:cytoplasm"/>
    <property type="evidence" value="ECO:0007669"/>
    <property type="project" value="TreeGrafter"/>
</dbReference>
<dbReference type="Gene3D" id="3.90.79.10">
    <property type="entry name" value="Nucleoside Triphosphate Pyrophosphohydrolase"/>
    <property type="match status" value="1"/>
</dbReference>
<protein>
    <submittedName>
        <fullName evidence="6">8-oxo-dGTP pyrophosphatase MutT, NUDIX family</fullName>
    </submittedName>
</protein>